<dbReference type="AlphaFoldDB" id="A0A1Y1WGV4"/>
<dbReference type="Proteomes" id="UP000193922">
    <property type="component" value="Unassembled WGS sequence"/>
</dbReference>
<sequence>MVYSRPVNFFLLFLSQQQHRERGTWVLLMACDREIASVGLFVRHNPASCSLGHCRRKMLPTSVCWLGTIFGLVHSLIGWC</sequence>
<dbReference type="EMBL" id="MCFD01000002">
    <property type="protein sequence ID" value="ORX72702.1"/>
    <property type="molecule type" value="Genomic_DNA"/>
</dbReference>
<proteinExistence type="predicted"/>
<dbReference type="GeneID" id="63808755"/>
<evidence type="ECO:0000313" key="1">
    <source>
        <dbReference type="EMBL" id="ORX72702.1"/>
    </source>
</evidence>
<keyword evidence="2" id="KW-1185">Reference proteome</keyword>
<organism evidence="1 2">
    <name type="scientific">Linderina pennispora</name>
    <dbReference type="NCBI Taxonomy" id="61395"/>
    <lineage>
        <taxon>Eukaryota</taxon>
        <taxon>Fungi</taxon>
        <taxon>Fungi incertae sedis</taxon>
        <taxon>Zoopagomycota</taxon>
        <taxon>Kickxellomycotina</taxon>
        <taxon>Kickxellomycetes</taxon>
        <taxon>Kickxellales</taxon>
        <taxon>Kickxellaceae</taxon>
        <taxon>Linderina</taxon>
    </lineage>
</organism>
<name>A0A1Y1WGV4_9FUNG</name>
<dbReference type="RefSeq" id="XP_040746042.1">
    <property type="nucleotide sequence ID" value="XM_040892107.1"/>
</dbReference>
<protein>
    <submittedName>
        <fullName evidence="1">Uncharacterized protein</fullName>
    </submittedName>
</protein>
<gene>
    <name evidence="1" type="ORF">DL89DRAFT_81682</name>
</gene>
<reference evidence="1 2" key="1">
    <citation type="submission" date="2016-07" db="EMBL/GenBank/DDBJ databases">
        <title>Pervasive Adenine N6-methylation of Active Genes in Fungi.</title>
        <authorList>
            <consortium name="DOE Joint Genome Institute"/>
            <person name="Mondo S.J."/>
            <person name="Dannebaum R.O."/>
            <person name="Kuo R.C."/>
            <person name="Labutti K."/>
            <person name="Haridas S."/>
            <person name="Kuo A."/>
            <person name="Salamov A."/>
            <person name="Ahrendt S.R."/>
            <person name="Lipzen A."/>
            <person name="Sullivan W."/>
            <person name="Andreopoulos W.B."/>
            <person name="Clum A."/>
            <person name="Lindquist E."/>
            <person name="Daum C."/>
            <person name="Ramamoorthy G.K."/>
            <person name="Gryganskyi A."/>
            <person name="Culley D."/>
            <person name="Magnuson J.K."/>
            <person name="James T.Y."/>
            <person name="O'Malley M.A."/>
            <person name="Stajich J.E."/>
            <person name="Spatafora J.W."/>
            <person name="Visel A."/>
            <person name="Grigoriev I.V."/>
        </authorList>
    </citation>
    <scope>NUCLEOTIDE SEQUENCE [LARGE SCALE GENOMIC DNA]</scope>
    <source>
        <strain evidence="1 2">ATCC 12442</strain>
    </source>
</reference>
<accession>A0A1Y1WGV4</accession>
<evidence type="ECO:0000313" key="2">
    <source>
        <dbReference type="Proteomes" id="UP000193922"/>
    </source>
</evidence>
<comment type="caution">
    <text evidence="1">The sequence shown here is derived from an EMBL/GenBank/DDBJ whole genome shotgun (WGS) entry which is preliminary data.</text>
</comment>